<keyword evidence="3" id="KW-1185">Reference proteome</keyword>
<name>A0A0G4J142_PLABS</name>
<dbReference type="EMBL" id="CDSF01000111">
    <property type="protein sequence ID" value="CEP01207.1"/>
    <property type="molecule type" value="Genomic_DNA"/>
</dbReference>
<accession>A0A0G4J142</accession>
<feature type="compositionally biased region" description="Basic and acidic residues" evidence="1">
    <location>
        <begin position="35"/>
        <end position="44"/>
    </location>
</feature>
<evidence type="ECO:0000313" key="2">
    <source>
        <dbReference type="EMBL" id="CEP01207.1"/>
    </source>
</evidence>
<gene>
    <name evidence="2" type="ORF">PBRA_008519</name>
</gene>
<evidence type="ECO:0000256" key="1">
    <source>
        <dbReference type="SAM" id="MobiDB-lite"/>
    </source>
</evidence>
<feature type="region of interest" description="Disordered" evidence="1">
    <location>
        <begin position="1"/>
        <end position="77"/>
    </location>
</feature>
<proteinExistence type="predicted"/>
<dbReference type="Proteomes" id="UP000039324">
    <property type="component" value="Unassembled WGS sequence"/>
</dbReference>
<protein>
    <submittedName>
        <fullName evidence="2">Uncharacterized protein</fullName>
    </submittedName>
</protein>
<reference evidence="2 3" key="1">
    <citation type="submission" date="2015-02" db="EMBL/GenBank/DDBJ databases">
        <authorList>
            <person name="Chooi Y.-H."/>
        </authorList>
    </citation>
    <scope>NUCLEOTIDE SEQUENCE [LARGE SCALE GENOMIC DNA]</scope>
    <source>
        <strain evidence="2">E3</strain>
    </source>
</reference>
<dbReference type="AlphaFoldDB" id="A0A0G4J142"/>
<evidence type="ECO:0000313" key="3">
    <source>
        <dbReference type="Proteomes" id="UP000039324"/>
    </source>
</evidence>
<organism evidence="2 3">
    <name type="scientific">Plasmodiophora brassicae</name>
    <name type="common">Clubroot disease agent</name>
    <dbReference type="NCBI Taxonomy" id="37360"/>
    <lineage>
        <taxon>Eukaryota</taxon>
        <taxon>Sar</taxon>
        <taxon>Rhizaria</taxon>
        <taxon>Endomyxa</taxon>
        <taxon>Phytomyxea</taxon>
        <taxon>Plasmodiophorida</taxon>
        <taxon>Plasmodiophoridae</taxon>
        <taxon>Plasmodiophora</taxon>
    </lineage>
</organism>
<sequence>MPEKTKPRVESPSPPDTAALKNKAQAQLSQAIGVDADREIDARSRSPNRGPDQANATRKPEGAPCCGRHFGRGVQAADPYPYGAVMIKCIR</sequence>